<accession>A0A482WMD6</accession>
<dbReference type="PANTHER" id="PTHR46618">
    <property type="entry name" value="ARMADILLO REPEAT-CONTAINING PROTEIN 3"/>
    <property type="match status" value="1"/>
</dbReference>
<protein>
    <recommendedName>
        <fullName evidence="3">EDR1/CTR1/ARMC3-like peptidase-like domain-containing protein</fullName>
    </recommendedName>
</protein>
<feature type="compositionally biased region" description="Basic residues" evidence="2">
    <location>
        <begin position="1"/>
        <end position="16"/>
    </location>
</feature>
<dbReference type="InParanoid" id="A0A482WMD6"/>
<feature type="region of interest" description="Disordered" evidence="2">
    <location>
        <begin position="1"/>
        <end position="25"/>
    </location>
</feature>
<dbReference type="Gene3D" id="1.25.10.10">
    <property type="entry name" value="Leucine-rich Repeat Variant"/>
    <property type="match status" value="1"/>
</dbReference>
<dbReference type="SUPFAM" id="SSF48371">
    <property type="entry name" value="ARM repeat"/>
    <property type="match status" value="1"/>
</dbReference>
<dbReference type="SMR" id="A0A482WMD6"/>
<dbReference type="STRING" id="195883.A0A482WMD6"/>
<evidence type="ECO:0000256" key="1">
    <source>
        <dbReference type="ARBA" id="ARBA00022737"/>
    </source>
</evidence>
<feature type="domain" description="EDR1/CTR1/ARMC3-like peptidase-like" evidence="3">
    <location>
        <begin position="720"/>
        <end position="836"/>
    </location>
</feature>
<evidence type="ECO:0000313" key="4">
    <source>
        <dbReference type="EMBL" id="RZF34643.1"/>
    </source>
</evidence>
<evidence type="ECO:0000259" key="3">
    <source>
        <dbReference type="Pfam" id="PF14381"/>
    </source>
</evidence>
<dbReference type="InterPro" id="IPR011989">
    <property type="entry name" value="ARM-like"/>
</dbReference>
<dbReference type="InterPro" id="IPR052441">
    <property type="entry name" value="Armadillo-Ser/Thr_Kinase"/>
</dbReference>
<feature type="compositionally biased region" description="Polar residues" evidence="2">
    <location>
        <begin position="641"/>
        <end position="659"/>
    </location>
</feature>
<dbReference type="EMBL" id="QKKF02030855">
    <property type="protein sequence ID" value="RZF34643.1"/>
    <property type="molecule type" value="Genomic_DNA"/>
</dbReference>
<dbReference type="Proteomes" id="UP000291343">
    <property type="component" value="Unassembled WGS sequence"/>
</dbReference>
<reference evidence="4 5" key="1">
    <citation type="journal article" date="2017" name="Gigascience">
        <title>Genome sequence of the small brown planthopper, Laodelphax striatellus.</title>
        <authorList>
            <person name="Zhu J."/>
            <person name="Jiang F."/>
            <person name="Wang X."/>
            <person name="Yang P."/>
            <person name="Bao Y."/>
            <person name="Zhao W."/>
            <person name="Wang W."/>
            <person name="Lu H."/>
            <person name="Wang Q."/>
            <person name="Cui N."/>
            <person name="Li J."/>
            <person name="Chen X."/>
            <person name="Luo L."/>
            <person name="Yu J."/>
            <person name="Kang L."/>
            <person name="Cui F."/>
        </authorList>
    </citation>
    <scope>NUCLEOTIDE SEQUENCE [LARGE SCALE GENOMIC DNA]</scope>
    <source>
        <strain evidence="4">Lst14</strain>
    </source>
</reference>
<comment type="caution">
    <text evidence="4">The sequence shown here is derived from an EMBL/GenBank/DDBJ whole genome shotgun (WGS) entry which is preliminary data.</text>
</comment>
<evidence type="ECO:0000256" key="2">
    <source>
        <dbReference type="SAM" id="MobiDB-lite"/>
    </source>
</evidence>
<proteinExistence type="predicted"/>
<dbReference type="InterPro" id="IPR016024">
    <property type="entry name" value="ARM-type_fold"/>
</dbReference>
<gene>
    <name evidence="4" type="ORF">LSTR_LSTR012725</name>
</gene>
<dbReference type="Pfam" id="PF14381">
    <property type="entry name" value="EDR1_CTR1_ARMC3_pept"/>
    <property type="match status" value="1"/>
</dbReference>
<name>A0A482WMD6_LAOST</name>
<keyword evidence="1" id="KW-0677">Repeat</keyword>
<dbReference type="PANTHER" id="PTHR46618:SF1">
    <property type="entry name" value="ARMADILLO REPEAT-CONTAINING PROTEIN 3"/>
    <property type="match status" value="1"/>
</dbReference>
<keyword evidence="5" id="KW-1185">Reference proteome</keyword>
<organism evidence="4 5">
    <name type="scientific">Laodelphax striatellus</name>
    <name type="common">Small brown planthopper</name>
    <name type="synonym">Delphax striatella</name>
    <dbReference type="NCBI Taxonomy" id="195883"/>
    <lineage>
        <taxon>Eukaryota</taxon>
        <taxon>Metazoa</taxon>
        <taxon>Ecdysozoa</taxon>
        <taxon>Arthropoda</taxon>
        <taxon>Hexapoda</taxon>
        <taxon>Insecta</taxon>
        <taxon>Pterygota</taxon>
        <taxon>Neoptera</taxon>
        <taxon>Paraneoptera</taxon>
        <taxon>Hemiptera</taxon>
        <taxon>Auchenorrhyncha</taxon>
        <taxon>Fulgoroidea</taxon>
        <taxon>Delphacidae</taxon>
        <taxon>Criomorphinae</taxon>
        <taxon>Laodelphax</taxon>
    </lineage>
</organism>
<dbReference type="OrthoDB" id="6614011at2759"/>
<feature type="region of interest" description="Disordered" evidence="2">
    <location>
        <begin position="641"/>
        <end position="676"/>
    </location>
</feature>
<dbReference type="AlphaFoldDB" id="A0A482WMD6"/>
<dbReference type="InterPro" id="IPR055164">
    <property type="entry name" value="EDR1/CTR1/ARMC3-like_pept-like"/>
</dbReference>
<evidence type="ECO:0000313" key="5">
    <source>
        <dbReference type="Proteomes" id="UP000291343"/>
    </source>
</evidence>
<sequence>MTKMKKTSSQKNKRTKTTPSNSLQESHFDPVKIDIENPHNLLFLLKCEDYKVQVQALYHLKKYLNKANSLTIVLIIEEKLLDILHTLLIHQNLCIRKLSYGILSHVIEYSSVRFTLQDSSWTEIFLEAFTNRDDLIILENIMKIFSFITEDEVGKSLLTNSIPLEKISACLDIDDPDIRKHTLKTILNYLEDEKIKCDGVKFETLVKLIDSEYPVIQQLTLDVLHGMMKRHDGMEAQLKFKHLGGFNKLMNYLEKPEYEDIHPRIMKILGCVTDNEKSEIMETNNLRRLLLLSRKILNVDKLEQLWNTIIRLAHSRRNNQILMEYNVMETIKSFLNSSNERLIIVACKAISQFLKDFDQIENVLAHISVDSLTGLMEQNITGRTKEAVMSTLLSFLKYHTLDENNPNEMEKFSFIFNILTSSSSTKMEVSTELMREVITCLTILAQNSFYRERLDAKEYIEQLARHLLESGDDQLSITILTCLSQLVYDDRMCQVLCDGYIQKLWEQLEKNLDKNKVSVAVGQFILIASSAQETAANSFIRVGILEWLIGKNKCELMPVWQSVLNRLLESHLSAKFTLYGRLEFTDLIKERFYAWRYKESNDKSFNELYPLYEDLQKLSYEEESDSNVIYAVNLNQSTSRNSIESRTSSQSFGSLGSKRSSTKKGSEEEKVSRRKHSLKDTSKLALCGDPFLREYVNELLGRLREEERNAIIEEANIGVARNVFDTQKQLKILANFVCDQLSGADNGVPCTKHYFDLHISDLKAEVRSRIIPLGLLRLGMSFERSLLFKVLADQIGVSCALMRGEHGHGWVEVALNSFDKVPTHVVDLAHSPGKLIKLKTPEADQYKSCPKLICEQTALNTGRMSFN</sequence>